<dbReference type="Proteomes" id="UP000315724">
    <property type="component" value="Chromosome"/>
</dbReference>
<evidence type="ECO:0000313" key="2">
    <source>
        <dbReference type="Proteomes" id="UP000315724"/>
    </source>
</evidence>
<dbReference type="RefSeq" id="WP_145200549.1">
    <property type="nucleotide sequence ID" value="NZ_CP036267.1"/>
</dbReference>
<organism evidence="1 2">
    <name type="scientific">Thalassoglobus polymorphus</name>
    <dbReference type="NCBI Taxonomy" id="2527994"/>
    <lineage>
        <taxon>Bacteria</taxon>
        <taxon>Pseudomonadati</taxon>
        <taxon>Planctomycetota</taxon>
        <taxon>Planctomycetia</taxon>
        <taxon>Planctomycetales</taxon>
        <taxon>Planctomycetaceae</taxon>
        <taxon>Thalassoglobus</taxon>
    </lineage>
</organism>
<sequence length="143" mass="16417">MSTNRRLQQCTELEYILLGDLRDLLDEPADSETAHWLEAVLDALLDTLPEEFALKSDHGYLQDVLDRFPNWDSKVAELEEGYAKLFQRLEQLRDQLTHGGDFQRIAVNVSADLNEWMTNFIQHHQQERELVSIAASYDVGGNG</sequence>
<reference evidence="1 2" key="1">
    <citation type="submission" date="2019-02" db="EMBL/GenBank/DDBJ databases">
        <title>Deep-cultivation of Planctomycetes and their phenomic and genomic characterization uncovers novel biology.</title>
        <authorList>
            <person name="Wiegand S."/>
            <person name="Jogler M."/>
            <person name="Boedeker C."/>
            <person name="Pinto D."/>
            <person name="Vollmers J."/>
            <person name="Rivas-Marin E."/>
            <person name="Kohn T."/>
            <person name="Peeters S.H."/>
            <person name="Heuer A."/>
            <person name="Rast P."/>
            <person name="Oberbeckmann S."/>
            <person name="Bunk B."/>
            <person name="Jeske O."/>
            <person name="Meyerdierks A."/>
            <person name="Storesund J.E."/>
            <person name="Kallscheuer N."/>
            <person name="Luecker S."/>
            <person name="Lage O.M."/>
            <person name="Pohl T."/>
            <person name="Merkel B.J."/>
            <person name="Hornburger P."/>
            <person name="Mueller R.-W."/>
            <person name="Bruemmer F."/>
            <person name="Labrenz M."/>
            <person name="Spormann A.M."/>
            <person name="Op den Camp H."/>
            <person name="Overmann J."/>
            <person name="Amann R."/>
            <person name="Jetten M.S.M."/>
            <person name="Mascher T."/>
            <person name="Medema M.H."/>
            <person name="Devos D.P."/>
            <person name="Kaster A.-K."/>
            <person name="Ovreas L."/>
            <person name="Rohde M."/>
            <person name="Galperin M.Y."/>
            <person name="Jogler C."/>
        </authorList>
    </citation>
    <scope>NUCLEOTIDE SEQUENCE [LARGE SCALE GENOMIC DNA]</scope>
    <source>
        <strain evidence="1 2">Mal48</strain>
    </source>
</reference>
<evidence type="ECO:0008006" key="3">
    <source>
        <dbReference type="Google" id="ProtNLM"/>
    </source>
</evidence>
<protein>
    <recommendedName>
        <fullName evidence="3">Hemerythrin-like domain-containing protein</fullName>
    </recommendedName>
</protein>
<name>A0A517QQ39_9PLAN</name>
<accession>A0A517QQ39</accession>
<dbReference type="AlphaFoldDB" id="A0A517QQ39"/>
<proteinExistence type="predicted"/>
<evidence type="ECO:0000313" key="1">
    <source>
        <dbReference type="EMBL" id="QDT33745.1"/>
    </source>
</evidence>
<keyword evidence="2" id="KW-1185">Reference proteome</keyword>
<dbReference type="EMBL" id="CP036267">
    <property type="protein sequence ID" value="QDT33745.1"/>
    <property type="molecule type" value="Genomic_DNA"/>
</dbReference>
<dbReference type="OrthoDB" id="275890at2"/>
<gene>
    <name evidence="1" type="ORF">Mal48_30000</name>
</gene>
<dbReference type="KEGG" id="tpol:Mal48_30000"/>